<evidence type="ECO:0000313" key="4">
    <source>
        <dbReference type="EMBL" id="KAH9841574.1"/>
    </source>
</evidence>
<dbReference type="Pfam" id="PF15404">
    <property type="entry name" value="PH_4"/>
    <property type="match status" value="1"/>
</dbReference>
<dbReference type="InterPro" id="IPR039486">
    <property type="entry name" value="Mug56/Spo71_PH"/>
</dbReference>
<dbReference type="PANTHER" id="PTHR28076:SF1">
    <property type="entry name" value="PROSPORE MEMBRANE ADAPTER PROTEIN SPO71"/>
    <property type="match status" value="1"/>
</dbReference>
<accession>A0ABQ8KSP5</accession>
<evidence type="ECO:0000256" key="1">
    <source>
        <dbReference type="SAM" id="MobiDB-lite"/>
    </source>
</evidence>
<dbReference type="InterPro" id="IPR040345">
    <property type="entry name" value="Mug56/Spo71"/>
</dbReference>
<feature type="compositionally biased region" description="Low complexity" evidence="1">
    <location>
        <begin position="216"/>
        <end position="229"/>
    </location>
</feature>
<dbReference type="EMBL" id="JADCUA010000003">
    <property type="protein sequence ID" value="KAH9841574.1"/>
    <property type="molecule type" value="Genomic_DNA"/>
</dbReference>
<reference evidence="4 5" key="1">
    <citation type="journal article" date="2021" name="Environ. Microbiol.">
        <title>Gene family expansions and transcriptome signatures uncover fungal adaptations to wood decay.</title>
        <authorList>
            <person name="Hage H."/>
            <person name="Miyauchi S."/>
            <person name="Viragh M."/>
            <person name="Drula E."/>
            <person name="Min B."/>
            <person name="Chaduli D."/>
            <person name="Navarro D."/>
            <person name="Favel A."/>
            <person name="Norest M."/>
            <person name="Lesage-Meessen L."/>
            <person name="Balint B."/>
            <person name="Merenyi Z."/>
            <person name="de Eugenio L."/>
            <person name="Morin E."/>
            <person name="Martinez A.T."/>
            <person name="Baldrian P."/>
            <person name="Stursova M."/>
            <person name="Martinez M.J."/>
            <person name="Novotny C."/>
            <person name="Magnuson J.K."/>
            <person name="Spatafora J.W."/>
            <person name="Maurice S."/>
            <person name="Pangilinan J."/>
            <person name="Andreopoulos W."/>
            <person name="LaButti K."/>
            <person name="Hundley H."/>
            <person name="Na H."/>
            <person name="Kuo A."/>
            <person name="Barry K."/>
            <person name="Lipzen A."/>
            <person name="Henrissat B."/>
            <person name="Riley R."/>
            <person name="Ahrendt S."/>
            <person name="Nagy L.G."/>
            <person name="Grigoriev I.V."/>
            <person name="Martin F."/>
            <person name="Rosso M.N."/>
        </authorList>
    </citation>
    <scope>NUCLEOTIDE SEQUENCE [LARGE SCALE GENOMIC DNA]</scope>
    <source>
        <strain evidence="4 5">CIRM-BRFM 1785</strain>
    </source>
</reference>
<feature type="compositionally biased region" description="Polar residues" evidence="1">
    <location>
        <begin position="1"/>
        <end position="14"/>
    </location>
</feature>
<dbReference type="PANTHER" id="PTHR28076">
    <property type="entry name" value="SPORULATION-SPECIFIC PROTEIN 71"/>
    <property type="match status" value="1"/>
</dbReference>
<evidence type="ECO:0000313" key="5">
    <source>
        <dbReference type="Proteomes" id="UP000814176"/>
    </source>
</evidence>
<proteinExistence type="predicted"/>
<organism evidence="4 5">
    <name type="scientific">Rhodofomes roseus</name>
    <dbReference type="NCBI Taxonomy" id="34475"/>
    <lineage>
        <taxon>Eukaryota</taxon>
        <taxon>Fungi</taxon>
        <taxon>Dikarya</taxon>
        <taxon>Basidiomycota</taxon>
        <taxon>Agaricomycotina</taxon>
        <taxon>Agaricomycetes</taxon>
        <taxon>Polyporales</taxon>
        <taxon>Rhodofomes</taxon>
    </lineage>
</organism>
<name>A0ABQ8KSP5_9APHY</name>
<feature type="domain" description="Mug56/Spo71 PH" evidence="2">
    <location>
        <begin position="856"/>
        <end position="1003"/>
    </location>
</feature>
<dbReference type="InterPro" id="IPR057379">
    <property type="entry name" value="PH_SPO71"/>
</dbReference>
<keyword evidence="5" id="KW-1185">Reference proteome</keyword>
<evidence type="ECO:0000259" key="2">
    <source>
        <dbReference type="Pfam" id="PF15404"/>
    </source>
</evidence>
<sequence>MVNSHFVPATSSQGELAAHSDPHRLRRRFIGPLPKQTVASPKAKNKRKTRTDAGSTDLEDGDGLQDAIRTLALDFFLRHGGAPEQWGEEQAQSVREEMYRRWCRSEWGRALRQRKDATADRYWVGTSFDVGVFLGVDTLDEASRIGAASSTSIATGTSLKPIPASTGVETFATAPSQFAATRDGQDKVTPVSPSTERPKSEQTSPRPTASHEDDTGSAADSSTALLSSTPAGPSRLVSARSEPATHPDAHNDAPATPTSDSRLPKGTIGNGTAHKGKGKMHVHYSEPEPAPPSEVLTRTGEAVENTSAGATQQADPATQVAWGEIVMRDRMLVKFSHSEAQSLPSNFDEWHNRTTGHLYNEDWKDYIVIWRKDRLELYKGHAMPGKDWVLGRLKLVFVVPLDASTTRLSLYSFVDLTFCIVCAPAPLKHRSKRRWLYGSRHGLNIFIFKLRSRSRATDWLWHLWRHMGNALPDFLEVLSPALETRIKIDMPGLEGKDVASAYAVFSSQNVLQLCREHLMKMPEYQGLLGARLAAGAQLALAWRSGTNLDWVWQSEDVRGHPRKWAVLTGLALNQGGKSAHLEVRVKEHLPTRLHLRDGTRLDEPPAVEGYVERIRPNSQLRQPLYLTTLDGYLFTLLPAHAHPPPPPGFVAPETGAHALWADEVRRGAEQVLRATGMMDLRSIVAVRRAFQLVPSRAEAVPDRGSAGEWDETEEFWRAGERSEGDDEDVGGEAGVARCSVQEKPRLRMRRSFELLLTTGSVIRFEAYSCQAALEWIVRLRPLISYWRKWHDASARQEMELTHQSTGRARITPLTHVFEDLDQGPEPIPDPDAPIPELSTLFNWCVLEGCRPIVKCGKLFARKGLKGQYRLVQLALVQGNLIQYRITGRKSLHHRRDRLISLLDASVISGYLAAQYLPEGEYDPDAPRVARRYQDGLETDDGDEDTLFMLWYRTTKSGGDEIERIHQATGEGVPPLKMKRKLAVFRTRSKLERDVWVWAINAEIEKVVRATDKREEMIREAGNVPGT</sequence>
<gene>
    <name evidence="4" type="ORF">C8Q71DRAFT_737694</name>
</gene>
<evidence type="ECO:0000259" key="3">
    <source>
        <dbReference type="Pfam" id="PF23207"/>
    </source>
</evidence>
<feature type="region of interest" description="Disordered" evidence="1">
    <location>
        <begin position="1"/>
        <end position="61"/>
    </location>
</feature>
<protein>
    <submittedName>
        <fullName evidence="4">Pleckstrin homology domain-containing protein</fullName>
    </submittedName>
</protein>
<dbReference type="Pfam" id="PF23207">
    <property type="entry name" value="PH_SPO71"/>
    <property type="match status" value="1"/>
</dbReference>
<feature type="region of interest" description="Disordered" evidence="1">
    <location>
        <begin position="175"/>
        <end position="315"/>
    </location>
</feature>
<feature type="domain" description="Prospore membrane adapter protein SPO71 PH" evidence="3">
    <location>
        <begin position="325"/>
        <end position="469"/>
    </location>
</feature>
<dbReference type="GeneID" id="72003350"/>
<feature type="compositionally biased region" description="Polar residues" evidence="1">
    <location>
        <begin position="304"/>
        <end position="315"/>
    </location>
</feature>
<dbReference type="Proteomes" id="UP000814176">
    <property type="component" value="Unassembled WGS sequence"/>
</dbReference>
<dbReference type="RefSeq" id="XP_047782873.1">
    <property type="nucleotide sequence ID" value="XM_047922618.1"/>
</dbReference>
<comment type="caution">
    <text evidence="4">The sequence shown here is derived from an EMBL/GenBank/DDBJ whole genome shotgun (WGS) entry which is preliminary data.</text>
</comment>
<feature type="compositionally biased region" description="Polar residues" evidence="1">
    <location>
        <begin position="191"/>
        <end position="207"/>
    </location>
</feature>